<name>A0A069D2Q7_9BACE</name>
<dbReference type="EMBL" id="BAJS01000015">
    <property type="protein sequence ID" value="GAK37183.1"/>
    <property type="molecule type" value="Genomic_DNA"/>
</dbReference>
<comment type="caution">
    <text evidence="1">The sequence shown here is derived from an EMBL/GenBank/DDBJ whole genome shotgun (WGS) entry which is preliminary data.</text>
</comment>
<keyword evidence="2" id="KW-1185">Reference proteome</keyword>
<evidence type="ECO:0000313" key="1">
    <source>
        <dbReference type="EMBL" id="GAK37183.1"/>
    </source>
</evidence>
<protein>
    <submittedName>
        <fullName evidence="1">Uncharacterized protein</fullName>
    </submittedName>
</protein>
<organism evidence="1 2">
    <name type="scientific">Bacteroides graminisolvens DSM 19988 = JCM 15093</name>
    <dbReference type="NCBI Taxonomy" id="1121097"/>
    <lineage>
        <taxon>Bacteria</taxon>
        <taxon>Pseudomonadati</taxon>
        <taxon>Bacteroidota</taxon>
        <taxon>Bacteroidia</taxon>
        <taxon>Bacteroidales</taxon>
        <taxon>Bacteroidaceae</taxon>
        <taxon>Bacteroides</taxon>
    </lineage>
</organism>
<dbReference type="AlphaFoldDB" id="A0A069D2Q7"/>
<dbReference type="Proteomes" id="UP000027601">
    <property type="component" value="Unassembled WGS sequence"/>
</dbReference>
<gene>
    <name evidence="1" type="ORF">JCM15093_2407</name>
</gene>
<proteinExistence type="predicted"/>
<accession>A0A069D2Q7</accession>
<evidence type="ECO:0000313" key="2">
    <source>
        <dbReference type="Proteomes" id="UP000027601"/>
    </source>
</evidence>
<sequence length="63" mass="7177">MVKSLAGESIRRKEYSFTANESLLLFCEAAFTTKTNNRSNVIYDLFLIMSNFESKVSHGSYCL</sequence>
<reference evidence="1 2" key="1">
    <citation type="journal article" date="2015" name="Microbes Environ.">
        <title>Distribution and evolution of nitrogen fixation genes in the phylum bacteroidetes.</title>
        <authorList>
            <person name="Inoue J."/>
            <person name="Oshima K."/>
            <person name="Suda W."/>
            <person name="Sakamoto M."/>
            <person name="Iino T."/>
            <person name="Noda S."/>
            <person name="Hongoh Y."/>
            <person name="Hattori M."/>
            <person name="Ohkuma M."/>
        </authorList>
    </citation>
    <scope>NUCLEOTIDE SEQUENCE [LARGE SCALE GENOMIC DNA]</scope>
    <source>
        <strain evidence="1 2">JCM 15093</strain>
    </source>
</reference>